<gene>
    <name evidence="1" type="ORF">DY940_04340</name>
</gene>
<dbReference type="AlphaFoldDB" id="A0ABD7KAQ2"/>
<evidence type="ECO:0000313" key="2">
    <source>
        <dbReference type="Proteomes" id="UP000276985"/>
    </source>
</evidence>
<dbReference type="EMBL" id="RXTL01000005">
    <property type="protein sequence ID" value="RTS52038.1"/>
    <property type="molecule type" value="Genomic_DNA"/>
</dbReference>
<protein>
    <submittedName>
        <fullName evidence="1">Phage tail protein</fullName>
    </submittedName>
</protein>
<sequence length="349" mass="36788">MPWYSTGTVSVVPNSDTVTGSGTAFSANARAGDAFRGPDGRWYEIGNVASATVLTIKPAYQGASATAQAYSITPVQGYPKALADQFRDLNNQWGSLLAAVKPWAIASTGSQAQVDMGITEVGRALNGASTAANALRYLGGVTSQMAFTRSYADSNALPNECGFFGIGLGPWSNLPPGIDALNPIGSAIYQNVYDASTAYQLFIPRTSNILYFRRKVAGNWQAWVRMLSDAQLLGAVAQSSGAPIGAIMERGSNANGQYERFANGTQVCTVSLLGANDRVAGQGYTLTLPATFTGDWAVGVSVSWASHSFNPAANNGIRVAYANGNALTFILSENLGTNRLLFSCVGRWF</sequence>
<name>A0ABD7KAQ2_PSEAI</name>
<proteinExistence type="predicted"/>
<dbReference type="CDD" id="cd19958">
    <property type="entry name" value="pyocin_knob"/>
    <property type="match status" value="1"/>
</dbReference>
<organism evidence="1 2">
    <name type="scientific">Pseudomonas aeruginosa</name>
    <dbReference type="NCBI Taxonomy" id="287"/>
    <lineage>
        <taxon>Bacteria</taxon>
        <taxon>Pseudomonadati</taxon>
        <taxon>Pseudomonadota</taxon>
        <taxon>Gammaproteobacteria</taxon>
        <taxon>Pseudomonadales</taxon>
        <taxon>Pseudomonadaceae</taxon>
        <taxon>Pseudomonas</taxon>
    </lineage>
</organism>
<dbReference type="RefSeq" id="WP_003150136.1">
    <property type="nucleotide sequence ID" value="NZ_JAOYTE010000006.1"/>
</dbReference>
<accession>A0ABD7KAQ2</accession>
<comment type="caution">
    <text evidence="1">The sequence shown here is derived from an EMBL/GenBank/DDBJ whole genome shotgun (WGS) entry which is preliminary data.</text>
</comment>
<evidence type="ECO:0000313" key="1">
    <source>
        <dbReference type="EMBL" id="RTS52038.1"/>
    </source>
</evidence>
<reference evidence="1 2" key="1">
    <citation type="submission" date="2018-12" db="EMBL/GenBank/DDBJ databases">
        <title>Pseudomonas aeruginosa Diversity Panel.</title>
        <authorList>
            <person name="Snesrud E."/>
            <person name="Mcgann P."/>
        </authorList>
    </citation>
    <scope>NUCLEOTIDE SEQUENCE [LARGE SCALE GENOMIC DNA]</scope>
    <source>
        <strain evidence="1 2">MRSN6241</strain>
    </source>
</reference>
<dbReference type="Proteomes" id="UP000276985">
    <property type="component" value="Unassembled WGS sequence"/>
</dbReference>